<evidence type="ECO:0000256" key="1">
    <source>
        <dbReference type="ARBA" id="ARBA00004173"/>
    </source>
</evidence>
<evidence type="ECO:0000256" key="5">
    <source>
        <dbReference type="ARBA" id="ARBA00023274"/>
    </source>
</evidence>
<dbReference type="CDD" id="cd00432">
    <property type="entry name" value="Ribosomal_L18_L5e"/>
    <property type="match status" value="1"/>
</dbReference>
<reference evidence="9 10" key="1">
    <citation type="submission" date="2023-03" db="EMBL/GenBank/DDBJ databases">
        <title>Genome insight into feeding habits of ladybird beetles.</title>
        <authorList>
            <person name="Li H.-S."/>
            <person name="Huang Y.-H."/>
            <person name="Pang H."/>
        </authorList>
    </citation>
    <scope>NUCLEOTIDE SEQUENCE [LARGE SCALE GENOMIC DNA]</scope>
    <source>
        <strain evidence="9">SYSU_2023b</strain>
        <tissue evidence="9">Whole body</tissue>
    </source>
</reference>
<evidence type="ECO:0000256" key="7">
    <source>
        <dbReference type="ARBA" id="ARBA00082661"/>
    </source>
</evidence>
<dbReference type="InterPro" id="IPR005484">
    <property type="entry name" value="Ribosomal_uL18_bac/plant/anim"/>
</dbReference>
<keyword evidence="10" id="KW-1185">Reference proteome</keyword>
<organism evidence="9 10">
    <name type="scientific">Henosepilachna vigintioctopunctata</name>
    <dbReference type="NCBI Taxonomy" id="420089"/>
    <lineage>
        <taxon>Eukaryota</taxon>
        <taxon>Metazoa</taxon>
        <taxon>Ecdysozoa</taxon>
        <taxon>Arthropoda</taxon>
        <taxon>Hexapoda</taxon>
        <taxon>Insecta</taxon>
        <taxon>Pterygota</taxon>
        <taxon>Neoptera</taxon>
        <taxon>Endopterygota</taxon>
        <taxon>Coleoptera</taxon>
        <taxon>Polyphaga</taxon>
        <taxon>Cucujiformia</taxon>
        <taxon>Coccinelloidea</taxon>
        <taxon>Coccinellidae</taxon>
        <taxon>Epilachninae</taxon>
        <taxon>Epilachnini</taxon>
        <taxon>Henosepilachna</taxon>
    </lineage>
</organism>
<dbReference type="GO" id="GO:0005840">
    <property type="term" value="C:ribosome"/>
    <property type="evidence" value="ECO:0007669"/>
    <property type="project" value="UniProtKB-KW"/>
</dbReference>
<dbReference type="InterPro" id="IPR057268">
    <property type="entry name" value="Ribosomal_L18"/>
</dbReference>
<sequence>MNIARRYSRIFPRISQNKLFSSEASINSFEIPQTFVNRNPRNLEKLRIGYKPDGYHVEKAGKIYWHKLLINESTKYVTASIHHFKNGQVLVASTSEWPIKKRLYRYNDVSACINLGRVLGERCLKAGIIEVSCFIEPNNPEGRIANFLKAFEQQGIALKEPPQYKPSRPWDQFRPEKPWEVLD</sequence>
<dbReference type="EMBL" id="JARQZJ010000100">
    <property type="protein sequence ID" value="KAK9886429.1"/>
    <property type="molecule type" value="Genomic_DNA"/>
</dbReference>
<evidence type="ECO:0000256" key="4">
    <source>
        <dbReference type="ARBA" id="ARBA00023128"/>
    </source>
</evidence>
<dbReference type="GO" id="GO:0008097">
    <property type="term" value="F:5S rRNA binding"/>
    <property type="evidence" value="ECO:0007669"/>
    <property type="project" value="TreeGrafter"/>
</dbReference>
<comment type="similarity">
    <text evidence="2">Belongs to the universal ribosomal protein uL18 family.</text>
</comment>
<evidence type="ECO:0000313" key="9">
    <source>
        <dbReference type="EMBL" id="KAK9886429.1"/>
    </source>
</evidence>
<feature type="compositionally biased region" description="Basic and acidic residues" evidence="8">
    <location>
        <begin position="171"/>
        <end position="183"/>
    </location>
</feature>
<evidence type="ECO:0000256" key="3">
    <source>
        <dbReference type="ARBA" id="ARBA00022980"/>
    </source>
</evidence>
<name>A0AAW1UTE3_9CUCU</name>
<comment type="caution">
    <text evidence="9">The sequence shown here is derived from an EMBL/GenBank/DDBJ whole genome shotgun (WGS) entry which is preliminary data.</text>
</comment>
<dbReference type="GO" id="GO:0005743">
    <property type="term" value="C:mitochondrial inner membrane"/>
    <property type="evidence" value="ECO:0007669"/>
    <property type="project" value="UniProtKB-ARBA"/>
</dbReference>
<evidence type="ECO:0000256" key="2">
    <source>
        <dbReference type="ARBA" id="ARBA00007116"/>
    </source>
</evidence>
<accession>A0AAW1UTE3</accession>
<proteinExistence type="inferred from homology"/>
<feature type="region of interest" description="Disordered" evidence="8">
    <location>
        <begin position="161"/>
        <end position="183"/>
    </location>
</feature>
<evidence type="ECO:0000256" key="6">
    <source>
        <dbReference type="ARBA" id="ARBA00069051"/>
    </source>
</evidence>
<dbReference type="FunFam" id="3.30.420.80:FF:000005">
    <property type="entry name" value="39S ribosomal protein L18, mitochondrial"/>
    <property type="match status" value="1"/>
</dbReference>
<evidence type="ECO:0000256" key="8">
    <source>
        <dbReference type="SAM" id="MobiDB-lite"/>
    </source>
</evidence>
<dbReference type="PANTHER" id="PTHR12899">
    <property type="entry name" value="39S RIBOSOMAL PROTEIN L18, MITOCHONDRIAL"/>
    <property type="match status" value="1"/>
</dbReference>
<gene>
    <name evidence="9" type="ORF">WA026_016709</name>
</gene>
<dbReference type="AlphaFoldDB" id="A0AAW1UTE3"/>
<dbReference type="GO" id="GO:0003735">
    <property type="term" value="F:structural constituent of ribosome"/>
    <property type="evidence" value="ECO:0007669"/>
    <property type="project" value="InterPro"/>
</dbReference>
<dbReference type="GO" id="GO:0006412">
    <property type="term" value="P:translation"/>
    <property type="evidence" value="ECO:0007669"/>
    <property type="project" value="InterPro"/>
</dbReference>
<keyword evidence="5" id="KW-0687">Ribonucleoprotein</keyword>
<protein>
    <recommendedName>
        <fullName evidence="6">Large ribosomal subunit protein uL18m</fullName>
    </recommendedName>
    <alternativeName>
        <fullName evidence="7">39S ribosomal protein L18, mitochondrial</fullName>
    </alternativeName>
</protein>
<keyword evidence="3" id="KW-0689">Ribosomal protein</keyword>
<dbReference type="Gene3D" id="3.30.420.80">
    <property type="entry name" value="Ribosomal protein S11"/>
    <property type="match status" value="1"/>
</dbReference>
<comment type="subcellular location">
    <subcellularLocation>
        <location evidence="1">Mitochondrion</location>
    </subcellularLocation>
</comment>
<dbReference type="InterPro" id="IPR036967">
    <property type="entry name" value="Ribosomal_uS11_sf"/>
</dbReference>
<dbReference type="PANTHER" id="PTHR12899:SF3">
    <property type="entry name" value="LARGE RIBOSOMAL SUBUNIT PROTEIN UL18M"/>
    <property type="match status" value="1"/>
</dbReference>
<dbReference type="Proteomes" id="UP001431783">
    <property type="component" value="Unassembled WGS sequence"/>
</dbReference>
<dbReference type="SUPFAM" id="SSF53137">
    <property type="entry name" value="Translational machinery components"/>
    <property type="match status" value="1"/>
</dbReference>
<evidence type="ECO:0000313" key="10">
    <source>
        <dbReference type="Proteomes" id="UP001431783"/>
    </source>
</evidence>
<keyword evidence="4" id="KW-0496">Mitochondrion</keyword>
<dbReference type="GO" id="GO:1990904">
    <property type="term" value="C:ribonucleoprotein complex"/>
    <property type="evidence" value="ECO:0007669"/>
    <property type="project" value="UniProtKB-KW"/>
</dbReference>